<accession>A0A9X2P5J4</accession>
<evidence type="ECO:0000313" key="6">
    <source>
        <dbReference type="Proteomes" id="UP001143810"/>
    </source>
</evidence>
<dbReference type="SUPFAM" id="SSF53448">
    <property type="entry name" value="Nucleotide-diphospho-sugar transferases"/>
    <property type="match status" value="1"/>
</dbReference>
<dbReference type="PANTHER" id="PTHR43685:SF5">
    <property type="entry name" value="GLYCOSYLTRANSFERASE EPSE-RELATED"/>
    <property type="match status" value="1"/>
</dbReference>
<proteinExistence type="inferred from homology"/>
<dbReference type="Pfam" id="PF00535">
    <property type="entry name" value="Glycos_transf_2"/>
    <property type="match status" value="1"/>
</dbReference>
<gene>
    <name evidence="5" type="ORF">M1B78_15925</name>
</gene>
<comment type="caution">
    <text evidence="5">The sequence shown here is derived from an EMBL/GenBank/DDBJ whole genome shotgun (WGS) entry which is preliminary data.</text>
</comment>
<dbReference type="Gene3D" id="3.90.550.10">
    <property type="entry name" value="Spore Coat Polysaccharide Biosynthesis Protein SpsA, Chain A"/>
    <property type="match status" value="1"/>
</dbReference>
<evidence type="ECO:0000256" key="3">
    <source>
        <dbReference type="ARBA" id="ARBA00022679"/>
    </source>
</evidence>
<dbReference type="GO" id="GO:0016757">
    <property type="term" value="F:glycosyltransferase activity"/>
    <property type="evidence" value="ECO:0007669"/>
    <property type="project" value="UniProtKB-KW"/>
</dbReference>
<evidence type="ECO:0000313" key="5">
    <source>
        <dbReference type="EMBL" id="MCR6509602.1"/>
    </source>
</evidence>
<dbReference type="EC" id="2.4.-.-" evidence="5"/>
<protein>
    <submittedName>
        <fullName evidence="5">Glycosyltransferase</fullName>
        <ecNumber evidence="5">2.4.-.-</ecNumber>
    </submittedName>
</protein>
<evidence type="ECO:0000256" key="2">
    <source>
        <dbReference type="ARBA" id="ARBA00022676"/>
    </source>
</evidence>
<dbReference type="RefSeq" id="WP_257941215.1">
    <property type="nucleotide sequence ID" value="NZ_JAMZEE010000051.1"/>
</dbReference>
<dbReference type="EMBL" id="JAMZEE010000051">
    <property type="protein sequence ID" value="MCR6509602.1"/>
    <property type="molecule type" value="Genomic_DNA"/>
</dbReference>
<dbReference type="PANTHER" id="PTHR43685">
    <property type="entry name" value="GLYCOSYLTRANSFERASE"/>
    <property type="match status" value="1"/>
</dbReference>
<dbReference type="Proteomes" id="UP001143810">
    <property type="component" value="Unassembled WGS sequence"/>
</dbReference>
<sequence length="123" mass="13957">MSSNYSVLISVYYKERPLYLKSALDSVLNQTLPPSEIILIKDGPLTAELENVLSSYDTNLLKIIPLPNNLGLSKALNIGLKHCSYEFVARMDTDDICYPYRFEKQVLFFAITSYDRYCGGLCD</sequence>
<keyword evidence="3 5" id="KW-0808">Transferase</keyword>
<keyword evidence="2 5" id="KW-0328">Glycosyltransferase</keyword>
<feature type="domain" description="Glycosyltransferase 2-like" evidence="4">
    <location>
        <begin position="6"/>
        <end position="119"/>
    </location>
</feature>
<reference evidence="5" key="1">
    <citation type="journal article" date="2022" name="Arch. Microbiol.">
        <title>Bacteroides muris sp. nov. isolated from the cecum of wild-derived house mice.</title>
        <authorList>
            <person name="Fokt H."/>
            <person name="Unni R."/>
            <person name="Repnik U."/>
            <person name="Schmitz R.A."/>
            <person name="Bramkamp M."/>
            <person name="Baines J.F."/>
            <person name="Unterweger D."/>
        </authorList>
    </citation>
    <scope>NUCLEOTIDE SEQUENCE</scope>
    <source>
        <strain evidence="5">KH569_7</strain>
    </source>
</reference>
<evidence type="ECO:0000259" key="4">
    <source>
        <dbReference type="Pfam" id="PF00535"/>
    </source>
</evidence>
<name>A0A9X2P5J4_9BACE</name>
<comment type="similarity">
    <text evidence="1">Belongs to the glycosyltransferase 2 family.</text>
</comment>
<dbReference type="AlphaFoldDB" id="A0A9X2P5J4"/>
<dbReference type="InterPro" id="IPR001173">
    <property type="entry name" value="Glyco_trans_2-like"/>
</dbReference>
<evidence type="ECO:0000256" key="1">
    <source>
        <dbReference type="ARBA" id="ARBA00006739"/>
    </source>
</evidence>
<organism evidence="5 6">
    <name type="scientific">Bacteroides muris</name>
    <name type="common">ex Fokt et al. 2023</name>
    <dbReference type="NCBI Taxonomy" id="2937417"/>
    <lineage>
        <taxon>Bacteria</taxon>
        <taxon>Pseudomonadati</taxon>
        <taxon>Bacteroidota</taxon>
        <taxon>Bacteroidia</taxon>
        <taxon>Bacteroidales</taxon>
        <taxon>Bacteroidaceae</taxon>
        <taxon>Bacteroides</taxon>
    </lineage>
</organism>
<reference evidence="5" key="2">
    <citation type="submission" date="2022-04" db="EMBL/GenBank/DDBJ databases">
        <authorList>
            <person name="Fokt H."/>
            <person name="Baines J."/>
        </authorList>
    </citation>
    <scope>NUCLEOTIDE SEQUENCE</scope>
    <source>
        <strain evidence="5">KH569_7</strain>
    </source>
</reference>
<dbReference type="InterPro" id="IPR029044">
    <property type="entry name" value="Nucleotide-diphossugar_trans"/>
</dbReference>
<dbReference type="InterPro" id="IPR050834">
    <property type="entry name" value="Glycosyltransf_2"/>
</dbReference>